<dbReference type="SUPFAM" id="SSF110849">
    <property type="entry name" value="ParB/Sulfiredoxin"/>
    <property type="match status" value="1"/>
</dbReference>
<dbReference type="GO" id="GO:0007059">
    <property type="term" value="P:chromosome segregation"/>
    <property type="evidence" value="ECO:0007669"/>
    <property type="project" value="TreeGrafter"/>
</dbReference>
<sequence>MAEMVSPPPPTLKSVHLEQLVLPPSPQPRRYFDETQMQQLIASVRECGIIQPLLVRPMGDKYEIVTGERRYQAALAVGLTSIPVMVRVMSDTEALECALMENLQRSDLNPVEETEGILRLLEMNLGIDRAKVISLLNQMANQKRGLTDNVIRNQEQVVEETFRMVGGLTPESFRTHRLPLLKLPPEVLEALRQGRIEYTKAKTIAHVKDEQFRGELLSEAIAQALSLSEIKERIRQHQALQKPAAPSLKSQMQSASAEIIKSKVWDDPEQQEELSALLARIMAIISRKSRDK</sequence>
<dbReference type="GO" id="GO:0005694">
    <property type="term" value="C:chromosome"/>
    <property type="evidence" value="ECO:0007669"/>
    <property type="project" value="TreeGrafter"/>
</dbReference>
<dbReference type="PANTHER" id="PTHR33375:SF7">
    <property type="entry name" value="CHROMOSOME 2-PARTITIONING PROTEIN PARB-RELATED"/>
    <property type="match status" value="1"/>
</dbReference>
<evidence type="ECO:0000313" key="4">
    <source>
        <dbReference type="EMBL" id="HGG02738.1"/>
    </source>
</evidence>
<dbReference type="InterPro" id="IPR036086">
    <property type="entry name" value="ParB/Sulfiredoxin_sf"/>
</dbReference>
<protein>
    <submittedName>
        <fullName evidence="4">ParB/RepB/Spo0J family partition protein</fullName>
    </submittedName>
</protein>
<dbReference type="SUPFAM" id="SSF109709">
    <property type="entry name" value="KorB DNA-binding domain-like"/>
    <property type="match status" value="1"/>
</dbReference>
<dbReference type="Gene3D" id="1.10.10.2830">
    <property type="match status" value="1"/>
</dbReference>
<dbReference type="InterPro" id="IPR050336">
    <property type="entry name" value="Chromosome_partition/occlusion"/>
</dbReference>
<accession>A0A7C3VP79</accession>
<dbReference type="GO" id="GO:0003677">
    <property type="term" value="F:DNA binding"/>
    <property type="evidence" value="ECO:0007669"/>
    <property type="project" value="UniProtKB-KW"/>
</dbReference>
<dbReference type="FunFam" id="3.90.1530.30:FF:000001">
    <property type="entry name" value="Chromosome partitioning protein ParB"/>
    <property type="match status" value="1"/>
</dbReference>
<dbReference type="Gene3D" id="3.90.1530.30">
    <property type="match status" value="1"/>
</dbReference>
<dbReference type="InterPro" id="IPR041468">
    <property type="entry name" value="HTH_ParB/Spo0J"/>
</dbReference>
<dbReference type="NCBIfam" id="TIGR00180">
    <property type="entry name" value="parB_part"/>
    <property type="match status" value="1"/>
</dbReference>
<dbReference type="Pfam" id="PF02195">
    <property type="entry name" value="ParB_N"/>
    <property type="match status" value="1"/>
</dbReference>
<comment type="similarity">
    <text evidence="1">Belongs to the ParB family.</text>
</comment>
<organism evidence="4">
    <name type="scientific">Planktothricoides sp. SpSt-374</name>
    <dbReference type="NCBI Taxonomy" id="2282167"/>
    <lineage>
        <taxon>Bacteria</taxon>
        <taxon>Bacillati</taxon>
        <taxon>Cyanobacteriota</taxon>
        <taxon>Cyanophyceae</taxon>
        <taxon>Oscillatoriophycideae</taxon>
        <taxon>Oscillatoriales</taxon>
        <taxon>Oscillatoriaceae</taxon>
        <taxon>Planktothricoides</taxon>
    </lineage>
</organism>
<reference evidence="4" key="1">
    <citation type="journal article" date="2020" name="mSystems">
        <title>Genome- and Community-Level Interaction Insights into Carbon Utilization and Element Cycling Functions of Hydrothermarchaeota in Hydrothermal Sediment.</title>
        <authorList>
            <person name="Zhou Z."/>
            <person name="Liu Y."/>
            <person name="Xu W."/>
            <person name="Pan J."/>
            <person name="Luo Z.H."/>
            <person name="Li M."/>
        </authorList>
    </citation>
    <scope>NUCLEOTIDE SEQUENCE [LARGE SCALE GENOMIC DNA]</scope>
    <source>
        <strain evidence="4">SpSt-374</strain>
    </source>
</reference>
<feature type="domain" description="ParB-like N-terminal" evidence="3">
    <location>
        <begin position="13"/>
        <end position="103"/>
    </location>
</feature>
<dbReference type="Pfam" id="PF17762">
    <property type="entry name" value="HTH_ParB"/>
    <property type="match status" value="1"/>
</dbReference>
<dbReference type="InterPro" id="IPR004437">
    <property type="entry name" value="ParB/RepB/Spo0J"/>
</dbReference>
<dbReference type="AlphaFoldDB" id="A0A7C3VP79"/>
<gene>
    <name evidence="4" type="ORF">ENR15_19385</name>
</gene>
<name>A0A7C3VP79_9CYAN</name>
<dbReference type="InterPro" id="IPR003115">
    <property type="entry name" value="ParB_N"/>
</dbReference>
<comment type="caution">
    <text evidence="4">The sequence shown here is derived from an EMBL/GenBank/DDBJ whole genome shotgun (WGS) entry which is preliminary data.</text>
</comment>
<evidence type="ECO:0000256" key="2">
    <source>
        <dbReference type="ARBA" id="ARBA00023125"/>
    </source>
</evidence>
<evidence type="ECO:0000256" key="1">
    <source>
        <dbReference type="ARBA" id="ARBA00006295"/>
    </source>
</evidence>
<dbReference type="EMBL" id="DSPX01000198">
    <property type="protein sequence ID" value="HGG02738.1"/>
    <property type="molecule type" value="Genomic_DNA"/>
</dbReference>
<keyword evidence="2" id="KW-0238">DNA-binding</keyword>
<proteinExistence type="inferred from homology"/>
<evidence type="ECO:0000259" key="3">
    <source>
        <dbReference type="SMART" id="SM00470"/>
    </source>
</evidence>
<dbReference type="SMART" id="SM00470">
    <property type="entry name" value="ParB"/>
    <property type="match status" value="1"/>
</dbReference>
<dbReference type="PANTHER" id="PTHR33375">
    <property type="entry name" value="CHROMOSOME-PARTITIONING PROTEIN PARB-RELATED"/>
    <property type="match status" value="1"/>
</dbReference>